<evidence type="ECO:0000313" key="3">
    <source>
        <dbReference type="Proteomes" id="UP000078550"/>
    </source>
</evidence>
<dbReference type="Proteomes" id="UP000078550">
    <property type="component" value="Unassembled WGS sequence"/>
</dbReference>
<organism evidence="2 3">
    <name type="scientific">Plasmodium ovale wallikeri</name>
    <dbReference type="NCBI Taxonomy" id="864142"/>
    <lineage>
        <taxon>Eukaryota</taxon>
        <taxon>Sar</taxon>
        <taxon>Alveolata</taxon>
        <taxon>Apicomplexa</taxon>
        <taxon>Aconoidasida</taxon>
        <taxon>Haemosporida</taxon>
        <taxon>Plasmodiidae</taxon>
        <taxon>Plasmodium</taxon>
        <taxon>Plasmodium (Plasmodium)</taxon>
    </lineage>
</organism>
<accession>A0A1A9AQ63</accession>
<evidence type="ECO:0000313" key="2">
    <source>
        <dbReference type="EMBL" id="SBT58373.1"/>
    </source>
</evidence>
<proteinExistence type="predicted"/>
<dbReference type="AlphaFoldDB" id="A0A1A9AQ63"/>
<sequence length="89" mass="10236">MVVESGKGLGEKPNGLEEKPKTKIVSHISFVSFLHMYRRRNYKELSYGIFRNLKVVKIRDQNILKGFIAGSFHGNNNLSTRWRDNAAAR</sequence>
<dbReference type="EMBL" id="FLRD01001007">
    <property type="protein sequence ID" value="SBT56128.1"/>
    <property type="molecule type" value="Genomic_DNA"/>
</dbReference>
<protein>
    <submittedName>
        <fullName evidence="2">Uncharacterized protein</fullName>
    </submittedName>
</protein>
<keyword evidence="4" id="KW-1185">Reference proteome</keyword>
<gene>
    <name evidence="1" type="ORF">POVWA1_074650</name>
    <name evidence="2" type="ORF">POVWA2_084670</name>
</gene>
<dbReference type="EMBL" id="FLRE01002282">
    <property type="protein sequence ID" value="SBT58373.1"/>
    <property type="molecule type" value="Genomic_DNA"/>
</dbReference>
<reference evidence="2" key="1">
    <citation type="submission" date="2016-05" db="EMBL/GenBank/DDBJ databases">
        <authorList>
            <person name="Lavstsen T."/>
            <person name="Jespersen J.S."/>
        </authorList>
    </citation>
    <scope>NUCLEOTIDE SEQUENCE [LARGE SCALE GENOMIC DNA]</scope>
</reference>
<evidence type="ECO:0000313" key="1">
    <source>
        <dbReference type="EMBL" id="SBT56128.1"/>
    </source>
</evidence>
<evidence type="ECO:0000313" key="4">
    <source>
        <dbReference type="Proteomes" id="UP000078555"/>
    </source>
</evidence>
<reference evidence="3 4" key="2">
    <citation type="submission" date="2016-05" db="EMBL/GenBank/DDBJ databases">
        <authorList>
            <person name="Naeem Raeece"/>
        </authorList>
    </citation>
    <scope>NUCLEOTIDE SEQUENCE [LARGE SCALE GENOMIC DNA]</scope>
</reference>
<name>A0A1A9AQ63_PLAOA</name>
<dbReference type="Proteomes" id="UP000078555">
    <property type="component" value="Unassembled WGS sequence"/>
</dbReference>